<dbReference type="SUPFAM" id="SSF52540">
    <property type="entry name" value="P-loop containing nucleoside triphosphate hydrolases"/>
    <property type="match status" value="1"/>
</dbReference>
<feature type="compositionally biased region" description="Polar residues" evidence="5">
    <location>
        <begin position="489"/>
        <end position="505"/>
    </location>
</feature>
<dbReference type="GO" id="GO:0005524">
    <property type="term" value="F:ATP binding"/>
    <property type="evidence" value="ECO:0007669"/>
    <property type="project" value="UniProtKB-KW"/>
</dbReference>
<comment type="caution">
    <text evidence="7">The sequence shown here is derived from an EMBL/GenBank/DDBJ whole genome shotgun (WGS) entry which is preliminary data.</text>
</comment>
<evidence type="ECO:0000256" key="5">
    <source>
        <dbReference type="SAM" id="MobiDB-lite"/>
    </source>
</evidence>
<evidence type="ECO:0000256" key="2">
    <source>
        <dbReference type="ARBA" id="ARBA00022840"/>
    </source>
</evidence>
<comment type="similarity">
    <text evidence="3">Belongs to the AAA ATPase family. Highly divergent.</text>
</comment>
<dbReference type="GO" id="GO:0016887">
    <property type="term" value="F:ATP hydrolysis activity"/>
    <property type="evidence" value="ECO:0007669"/>
    <property type="project" value="InterPro"/>
</dbReference>
<dbReference type="Proteomes" id="UP000031586">
    <property type="component" value="Unassembled WGS sequence"/>
</dbReference>
<feature type="region of interest" description="Disordered" evidence="5">
    <location>
        <begin position="478"/>
        <end position="505"/>
    </location>
</feature>
<evidence type="ECO:0000256" key="4">
    <source>
        <dbReference type="ARBA" id="ARBA00040480"/>
    </source>
</evidence>
<evidence type="ECO:0000313" key="8">
    <source>
        <dbReference type="Proteomes" id="UP000031586"/>
    </source>
</evidence>
<sequence>MADKNQVVNPFEPFKHKYIAAFEAPVRLTFPVTLIKSIETYRAEMSMRLVAEATNKKFHKMAFKDLPSIPTFKKIGDEATNERNKATNEKYAGAVVFDPYFFERMTVNKEVLPALKASINTLEMCGVTYVICGNDSLNQEYVYHADMPPLDFEEIIELVKLSEKSVDPELKLFTDAERRELASNALGLSYTQMKNVFVLSAYLKFKNKDYLPEVRKEKAHILREMGLEALEPVPIEEIGGLENLKEFLNVRKAGWDSELPVKGILMAGPPGSGKTATAKAAASILGTSLIRLDIGKFYSKYVGETEKAFLLALETIEQISPVTVLLDEVEKYLGHSEGQHEVTSKLLGAFLYWLQERKSKTFIVATANRVGLLPPELLRAGRFDRNFFVDLPTETERRVIFGIHLKKQGLSADDFDLNELLDTSVGYTGAEIEQAVIDAKYIACSLEREVSQSDLVTSIQDVTPTSETRREEIDAIRQLGNQGFYPASPTKSEPTTTGSRQINLN</sequence>
<organism evidence="7 8">
    <name type="scientific">Vibrio owensii CAIM 1854 = LMG 25443</name>
    <dbReference type="NCBI Taxonomy" id="1229493"/>
    <lineage>
        <taxon>Bacteria</taxon>
        <taxon>Pseudomonadati</taxon>
        <taxon>Pseudomonadota</taxon>
        <taxon>Gammaproteobacteria</taxon>
        <taxon>Vibrionales</taxon>
        <taxon>Vibrionaceae</taxon>
        <taxon>Vibrio</taxon>
    </lineage>
</organism>
<proteinExistence type="inferred from homology"/>
<dbReference type="InterPro" id="IPR027417">
    <property type="entry name" value="P-loop_NTPase"/>
</dbReference>
<dbReference type="Gene3D" id="1.10.8.60">
    <property type="match status" value="1"/>
</dbReference>
<keyword evidence="2" id="KW-0067">ATP-binding</keyword>
<dbReference type="InterPro" id="IPR003959">
    <property type="entry name" value="ATPase_AAA_core"/>
</dbReference>
<dbReference type="PANTHER" id="PTHR42960:SF1">
    <property type="entry name" value="YCF46 PROTEIN"/>
    <property type="match status" value="1"/>
</dbReference>
<gene>
    <name evidence="7" type="ORF">H735_09385</name>
</gene>
<evidence type="ECO:0000256" key="1">
    <source>
        <dbReference type="ARBA" id="ARBA00022741"/>
    </source>
</evidence>
<keyword evidence="1" id="KW-0547">Nucleotide-binding</keyword>
<dbReference type="EMBL" id="JPRD01000015">
    <property type="protein sequence ID" value="KIF53142.1"/>
    <property type="molecule type" value="Genomic_DNA"/>
</dbReference>
<dbReference type="InterPro" id="IPR003593">
    <property type="entry name" value="AAA+_ATPase"/>
</dbReference>
<dbReference type="PANTHER" id="PTHR42960">
    <property type="entry name" value="YCF46 PROTEIN"/>
    <property type="match status" value="1"/>
</dbReference>
<dbReference type="Gene3D" id="3.40.50.300">
    <property type="entry name" value="P-loop containing nucleotide triphosphate hydrolases"/>
    <property type="match status" value="1"/>
</dbReference>
<dbReference type="Pfam" id="PF00004">
    <property type="entry name" value="AAA"/>
    <property type="match status" value="1"/>
</dbReference>
<feature type="domain" description="AAA+ ATPase" evidence="6">
    <location>
        <begin position="260"/>
        <end position="393"/>
    </location>
</feature>
<evidence type="ECO:0000256" key="3">
    <source>
        <dbReference type="ARBA" id="ARBA00038088"/>
    </source>
</evidence>
<dbReference type="InterPro" id="IPR052381">
    <property type="entry name" value="AAA_domain_protein"/>
</dbReference>
<dbReference type="RefSeq" id="WP_020194319.1">
    <property type="nucleotide sequence ID" value="NZ_BAOH01000005.1"/>
</dbReference>
<dbReference type="AlphaFoldDB" id="A0A0C1W9Y6"/>
<protein>
    <recommendedName>
        <fullName evidence="4">Uncharacterized AAA domain-containing protein ycf46</fullName>
    </recommendedName>
</protein>
<evidence type="ECO:0000259" key="6">
    <source>
        <dbReference type="SMART" id="SM00382"/>
    </source>
</evidence>
<accession>A0A0C1W9Y6</accession>
<dbReference type="SMART" id="SM00382">
    <property type="entry name" value="AAA"/>
    <property type="match status" value="1"/>
</dbReference>
<evidence type="ECO:0000313" key="7">
    <source>
        <dbReference type="EMBL" id="KIF53142.1"/>
    </source>
</evidence>
<dbReference type="PATRIC" id="fig|1229493.5.peg.961"/>
<name>A0A0C1W9Y6_9VIBR</name>
<reference evidence="7 8" key="1">
    <citation type="submission" date="2014-07" db="EMBL/GenBank/DDBJ databases">
        <title>Unique and conserved regions in Vibrio harveyi and related species in comparison with the shrimp pathogen Vibrio harveyi CAIM 1792.</title>
        <authorList>
            <person name="Espinoza-Valles I."/>
            <person name="Vora G."/>
            <person name="Leekitcharoenphon P."/>
            <person name="Ussery D."/>
            <person name="Hoj L."/>
            <person name="Gomez-Gil B."/>
        </authorList>
    </citation>
    <scope>NUCLEOTIDE SEQUENCE [LARGE SCALE GENOMIC DNA]</scope>
    <source>
        <strain evidence="8">CAIM 1854 / LMG 25443</strain>
    </source>
</reference>